<evidence type="ECO:0000313" key="3">
    <source>
        <dbReference type="Proteomes" id="UP000550895"/>
    </source>
</evidence>
<gene>
    <name evidence="2" type="ORF">HNR26_000903</name>
</gene>
<organism evidence="2 3">
    <name type="scientific">Rhizobium rosettiformans</name>
    <dbReference type="NCBI Taxonomy" id="1368430"/>
    <lineage>
        <taxon>Bacteria</taxon>
        <taxon>Pseudomonadati</taxon>
        <taxon>Pseudomonadota</taxon>
        <taxon>Alphaproteobacteria</taxon>
        <taxon>Hyphomicrobiales</taxon>
        <taxon>Rhizobiaceae</taxon>
        <taxon>Rhizobium/Agrobacterium group</taxon>
        <taxon>Rhizobium</taxon>
    </lineage>
</organism>
<keyword evidence="1" id="KW-1133">Transmembrane helix</keyword>
<proteinExistence type="predicted"/>
<feature type="transmembrane region" description="Helical" evidence="1">
    <location>
        <begin position="32"/>
        <end position="53"/>
    </location>
</feature>
<evidence type="ECO:0008006" key="4">
    <source>
        <dbReference type="Google" id="ProtNLM"/>
    </source>
</evidence>
<name>A0A7W8MC68_9HYPH</name>
<protein>
    <recommendedName>
        <fullName evidence="4">Fimbrial protein</fullName>
    </recommendedName>
</protein>
<accession>A0A7W8MC68</accession>
<sequence length="134" mass="14264">MTAAMTHIDDENQEDKPLDPVMEGVRRKMVKLQLISGGIMAALFLAVLVSIFYKLTRDEGSAQPAATSAQPFAVPSDQPLSLTANLPAGFRVVQTSLSGSQMLIYGETATGERKALVFDLALGRIIADVTLAGD</sequence>
<comment type="caution">
    <text evidence="2">The sequence shown here is derived from an EMBL/GenBank/DDBJ whole genome shotgun (WGS) entry which is preliminary data.</text>
</comment>
<dbReference type="AlphaFoldDB" id="A0A7W8MC68"/>
<keyword evidence="1" id="KW-0472">Membrane</keyword>
<keyword evidence="3" id="KW-1185">Reference proteome</keyword>
<keyword evidence="1" id="KW-0812">Transmembrane</keyword>
<reference evidence="2 3" key="1">
    <citation type="submission" date="2020-08" db="EMBL/GenBank/DDBJ databases">
        <title>Genomic Encyclopedia of Type Strains, Phase IV (KMG-IV): sequencing the most valuable type-strain genomes for metagenomic binning, comparative biology and taxonomic classification.</title>
        <authorList>
            <person name="Goeker M."/>
        </authorList>
    </citation>
    <scope>NUCLEOTIDE SEQUENCE [LARGE SCALE GENOMIC DNA]</scope>
    <source>
        <strain evidence="2 3">DSM 26376</strain>
    </source>
</reference>
<evidence type="ECO:0000313" key="2">
    <source>
        <dbReference type="EMBL" id="MBB5274859.1"/>
    </source>
</evidence>
<evidence type="ECO:0000256" key="1">
    <source>
        <dbReference type="SAM" id="Phobius"/>
    </source>
</evidence>
<dbReference type="Proteomes" id="UP000550895">
    <property type="component" value="Unassembled WGS sequence"/>
</dbReference>
<dbReference type="EMBL" id="JACHGA010000002">
    <property type="protein sequence ID" value="MBB5274859.1"/>
    <property type="molecule type" value="Genomic_DNA"/>
</dbReference>